<protein>
    <submittedName>
        <fullName evidence="2">Uncharacterized protein</fullName>
    </submittedName>
</protein>
<accession>A0A8S5U2B8</accession>
<evidence type="ECO:0000313" key="2">
    <source>
        <dbReference type="EMBL" id="DAF88603.1"/>
    </source>
</evidence>
<evidence type="ECO:0000256" key="1">
    <source>
        <dbReference type="SAM" id="Phobius"/>
    </source>
</evidence>
<dbReference type="EMBL" id="BK015988">
    <property type="protein sequence ID" value="DAF88603.1"/>
    <property type="molecule type" value="Genomic_DNA"/>
</dbReference>
<keyword evidence="1" id="KW-1133">Transmembrane helix</keyword>
<organism evidence="2">
    <name type="scientific">Siphoviridae sp. ctqzz19</name>
    <dbReference type="NCBI Taxonomy" id="2825682"/>
    <lineage>
        <taxon>Viruses</taxon>
        <taxon>Duplodnaviria</taxon>
        <taxon>Heunggongvirae</taxon>
        <taxon>Uroviricota</taxon>
        <taxon>Caudoviricetes</taxon>
    </lineage>
</organism>
<keyword evidence="1" id="KW-0472">Membrane</keyword>
<sequence>MALLNAIIPAMIAIIGSIAGNIIVQNKTTAVMQQKIDDMKDDLRVLSNRVDSHNNFGLKLERLETKIEAIEKEMKK</sequence>
<name>A0A8S5U2B8_9CAUD</name>
<proteinExistence type="predicted"/>
<keyword evidence="1" id="KW-0812">Transmembrane</keyword>
<reference evidence="2" key="1">
    <citation type="journal article" date="2021" name="Proc. Natl. Acad. Sci. U.S.A.">
        <title>A Catalog of Tens of Thousands of Viruses from Human Metagenomes Reveals Hidden Associations with Chronic Diseases.</title>
        <authorList>
            <person name="Tisza M.J."/>
            <person name="Buck C.B."/>
        </authorList>
    </citation>
    <scope>NUCLEOTIDE SEQUENCE</scope>
    <source>
        <strain evidence="2">Ctqzz19</strain>
    </source>
</reference>
<feature type="transmembrane region" description="Helical" evidence="1">
    <location>
        <begin position="6"/>
        <end position="24"/>
    </location>
</feature>